<dbReference type="InterPro" id="IPR000073">
    <property type="entry name" value="AB_hydrolase_1"/>
</dbReference>
<dbReference type="OrthoDB" id="9808398at2"/>
<protein>
    <recommendedName>
        <fullName evidence="3">Putative 2-succinyl-6-hydroxy-2,4-cyclohexadiene-1-carboxylate synthase</fullName>
        <shortName evidence="3">SHCHC synthase</shortName>
        <ecNumber evidence="3">4.2.99.20</ecNumber>
    </recommendedName>
</protein>
<dbReference type="Pfam" id="PF12697">
    <property type="entry name" value="Abhydrolase_6"/>
    <property type="match status" value="1"/>
</dbReference>
<feature type="domain" description="AB hydrolase-1" evidence="4">
    <location>
        <begin position="34"/>
        <end position="266"/>
    </location>
</feature>
<dbReference type="GO" id="GO:0009234">
    <property type="term" value="P:menaquinone biosynthetic process"/>
    <property type="evidence" value="ECO:0007669"/>
    <property type="project" value="UniProtKB-UniRule"/>
</dbReference>
<dbReference type="PANTHER" id="PTHR42916:SF1">
    <property type="entry name" value="PROTEIN PHYLLO, CHLOROPLASTIC"/>
    <property type="match status" value="1"/>
</dbReference>
<comment type="catalytic activity">
    <reaction evidence="3">
        <text>5-enolpyruvoyl-6-hydroxy-2-succinyl-cyclohex-3-ene-1-carboxylate = (1R,6R)-6-hydroxy-2-succinyl-cyclohexa-2,4-diene-1-carboxylate + pyruvate</text>
        <dbReference type="Rhea" id="RHEA:25597"/>
        <dbReference type="ChEBI" id="CHEBI:15361"/>
        <dbReference type="ChEBI" id="CHEBI:58689"/>
        <dbReference type="ChEBI" id="CHEBI:58818"/>
        <dbReference type="EC" id="4.2.99.20"/>
    </reaction>
</comment>
<accession>A0A1N6M6U4</accession>
<dbReference type="Proteomes" id="UP000184774">
    <property type="component" value="Unassembled WGS sequence"/>
</dbReference>
<dbReference type="UniPathway" id="UPA01057">
    <property type="reaction ID" value="UER00900"/>
</dbReference>
<dbReference type="RefSeq" id="WP_074373681.1">
    <property type="nucleotide sequence ID" value="NZ_AP024907.1"/>
</dbReference>
<comment type="pathway">
    <text evidence="3">Quinol/quinone metabolism; 1,4-dihydroxy-2-naphthoate biosynthesis; 1,4-dihydroxy-2-naphthoate from chorismate: step 3/7.</text>
</comment>
<keyword evidence="1 3" id="KW-0474">Menaquinone biosynthesis</keyword>
<comment type="pathway">
    <text evidence="3">Quinol/quinone metabolism; menaquinone biosynthesis.</text>
</comment>
<gene>
    <name evidence="3 5" type="primary">menH</name>
    <name evidence="5" type="ORF">VSP9026_02902</name>
</gene>
<keyword evidence="2 3" id="KW-0456">Lyase</keyword>
<dbReference type="InterPro" id="IPR029058">
    <property type="entry name" value="AB_hydrolase_fold"/>
</dbReference>
<evidence type="ECO:0000313" key="6">
    <source>
        <dbReference type="Proteomes" id="UP000184774"/>
    </source>
</evidence>
<comment type="function">
    <text evidence="3">Catalyzes a proton abstraction reaction that results in 2,5-elimination of pyruvate from 2-succinyl-5-enolpyruvyl-6-hydroxy-3-cyclohexene-1-carboxylate (SEPHCHC) and the formation of 2-succinyl-6-hydroxy-2,4-cyclohexadiene-1-carboxylate (SHCHC).</text>
</comment>
<proteinExistence type="inferred from homology"/>
<dbReference type="NCBIfam" id="NF008340">
    <property type="entry name" value="PRK11126.1"/>
    <property type="match status" value="1"/>
</dbReference>
<dbReference type="EC" id="4.2.99.20" evidence="3"/>
<dbReference type="UniPathway" id="UPA00079"/>
<name>A0A1N6M6U4_9VIBR</name>
<dbReference type="InterPro" id="IPR022485">
    <property type="entry name" value="SHCHC_synthase_MenH"/>
</dbReference>
<reference evidence="5 6" key="1">
    <citation type="submission" date="2016-12" db="EMBL/GenBank/DDBJ databases">
        <authorList>
            <person name="Song W.-J."/>
            <person name="Kurnit D.M."/>
        </authorList>
    </citation>
    <scope>NUCLEOTIDE SEQUENCE [LARGE SCALE GENOMIC DNA]</scope>
    <source>
        <strain evidence="5 6">CECT 9026</strain>
    </source>
</reference>
<organism evidence="5 6">
    <name type="scientific">Vibrio spartinae</name>
    <dbReference type="NCBI Taxonomy" id="1918945"/>
    <lineage>
        <taxon>Bacteria</taxon>
        <taxon>Pseudomonadati</taxon>
        <taxon>Pseudomonadota</taxon>
        <taxon>Gammaproteobacteria</taxon>
        <taxon>Vibrionales</taxon>
        <taxon>Vibrionaceae</taxon>
        <taxon>Vibrio</taxon>
    </lineage>
</organism>
<sequence length="276" mass="30881">MSVLYSVYSPESVYTPKSVYTPAETALHQDRPVLVFLHGLLGSRDDWSETLTHLRDFPCLTIDLCGHGHSREQHCTDFDDCCAQIARTIASRLPPAQPLVLIGYSLGGRLAMYGAVYGAWSALNVTTLVIEGGNFGLHDESARQARWQQDQVWANRFASEPIADVLISWYQQPVFSSLNDEQRQDLITRRSDNLGTSIAAMMRATSLALQPDLLPALKTQPIPVQYICGERDQKFRQLAQSSGLPIQIVLQAGHNVHQERPEAFAQCLRKQLAHQR</sequence>
<dbReference type="PANTHER" id="PTHR42916">
    <property type="entry name" value="2-SUCCINYL-5-ENOLPYRUVYL-6-HYDROXY-3-CYCLOHEXENE-1-CARBOXYLATE SYNTHASE"/>
    <property type="match status" value="1"/>
</dbReference>
<dbReference type="SUPFAM" id="SSF53474">
    <property type="entry name" value="alpha/beta-Hydrolases"/>
    <property type="match status" value="1"/>
</dbReference>
<evidence type="ECO:0000256" key="3">
    <source>
        <dbReference type="HAMAP-Rule" id="MF_01660"/>
    </source>
</evidence>
<dbReference type="AlphaFoldDB" id="A0A1N6M6U4"/>
<comment type="subunit">
    <text evidence="3">Monomer.</text>
</comment>
<evidence type="ECO:0000313" key="5">
    <source>
        <dbReference type="EMBL" id="SIO95163.1"/>
    </source>
</evidence>
<dbReference type="Gene3D" id="3.40.50.1820">
    <property type="entry name" value="alpha/beta hydrolase"/>
    <property type="match status" value="1"/>
</dbReference>
<evidence type="ECO:0000256" key="1">
    <source>
        <dbReference type="ARBA" id="ARBA00022428"/>
    </source>
</evidence>
<evidence type="ECO:0000259" key="4">
    <source>
        <dbReference type="Pfam" id="PF12697"/>
    </source>
</evidence>
<dbReference type="GO" id="GO:0070205">
    <property type="term" value="F:2-succinyl-6-hydroxy-2,4-cyclohexadiene-1-carboxylate synthase activity"/>
    <property type="evidence" value="ECO:0007669"/>
    <property type="project" value="UniProtKB-UniRule"/>
</dbReference>
<evidence type="ECO:0000256" key="2">
    <source>
        <dbReference type="ARBA" id="ARBA00023239"/>
    </source>
</evidence>
<comment type="similarity">
    <text evidence="3">Belongs to the AB hydrolase superfamily. MenH family.</text>
</comment>
<dbReference type="HAMAP" id="MF_01660">
    <property type="entry name" value="MenH"/>
    <property type="match status" value="1"/>
</dbReference>
<dbReference type="EMBL" id="FSSB01000018">
    <property type="protein sequence ID" value="SIO95163.1"/>
    <property type="molecule type" value="Genomic_DNA"/>
</dbReference>
<dbReference type="NCBIfam" id="TIGR03695">
    <property type="entry name" value="menH_SHCHC"/>
    <property type="match status" value="1"/>
</dbReference>